<dbReference type="Proteomes" id="UP001314263">
    <property type="component" value="Unassembled WGS sequence"/>
</dbReference>
<proteinExistence type="inferred from homology"/>
<comment type="catalytic activity">
    <reaction evidence="1">
        <text>Random hydrolysis of (1-&gt;4)-beta-D-mannosidic linkages in mannans, galactomannans and glucomannans.</text>
        <dbReference type="EC" id="3.2.1.78"/>
    </reaction>
</comment>
<feature type="region of interest" description="Disordered" evidence="9">
    <location>
        <begin position="466"/>
        <end position="485"/>
    </location>
</feature>
<dbReference type="PANTHER" id="PTHR31451">
    <property type="match status" value="1"/>
</dbReference>
<feature type="domain" description="Glycoside hydrolase family 5" evidence="10">
    <location>
        <begin position="1088"/>
        <end position="1229"/>
    </location>
</feature>
<feature type="domain" description="Glycoside hydrolase family 5" evidence="10">
    <location>
        <begin position="32"/>
        <end position="181"/>
    </location>
</feature>
<evidence type="ECO:0000256" key="5">
    <source>
        <dbReference type="ARBA" id="ARBA00022525"/>
    </source>
</evidence>
<comment type="similarity">
    <text evidence="3">Belongs to the glycosyl hydrolase 5 (cellulase A) family.</text>
</comment>
<dbReference type="GO" id="GO:0005576">
    <property type="term" value="C:extracellular region"/>
    <property type="evidence" value="ECO:0007669"/>
    <property type="project" value="UniProtKB-SubCell"/>
</dbReference>
<evidence type="ECO:0000256" key="2">
    <source>
        <dbReference type="ARBA" id="ARBA00004613"/>
    </source>
</evidence>
<keyword evidence="5" id="KW-0964">Secreted</keyword>
<evidence type="ECO:0000313" key="11">
    <source>
        <dbReference type="EMBL" id="CAK0785155.1"/>
    </source>
</evidence>
<dbReference type="EC" id="3.2.1.78" evidence="4"/>
<protein>
    <recommendedName>
        <fullName evidence="4">mannan endo-1,4-beta-mannosidase</fullName>
        <ecNumber evidence="4">3.2.1.78</ecNumber>
    </recommendedName>
</protein>
<dbReference type="GO" id="GO:0016985">
    <property type="term" value="F:mannan endo-1,4-beta-mannosidase activity"/>
    <property type="evidence" value="ECO:0007669"/>
    <property type="project" value="UniProtKB-EC"/>
</dbReference>
<sequence>MNEPRSQAELYIVVRETTDGSKQYNISYNPANDLQTWIEDMAAYVKSLDPIHLLSTGQEGFAGNSTPLYMYSNPGAWASLLGVDFVRNNKAKGIDYATMHVYVDQWLCVQEGSTTAGQLDFMKTWIEVRQQAAEEDLEMPVVLEEFGCKLNARPDQYKLAYDSCLTSAKRGGSCAGVMFWDLAHKAFEPLDPYLDGILRFGGGYSNMLGATGQSDTASFHPEQRNEVFDYVRSYAKAVDAINAASQGTATCVFVPPPQAGLGCKDLSVNWDEGGMPWTCLPGEPADINWCNDPGGWDLYKNPPQAWIGADDHGLPYNTIEVLVLGNVTNTGNQPLNLKNSWIIIPFSMGVQTEFEGIWKRIDDPNNYFQIFCWLVTDSNGDDLCTDGLRVDFTNFTWPTGVKQDRGFNISFTKDVILPPNGGWAGGKATTSSADIALSFKDNKNAYRLDVSSLGLRGSLDCPNSTLHASWPPPPPPLPKPCTEGPDSRRGCPHFEWFYSNTTLNQDEKVSTASLGRRLQQGANFNTPPPPAHLPLSAVQMGLTPAQAGLSSGYFGSGPFTTVLNSTSPPISASVLGLKSGPQFVVLCKVSASGAVRKPRSINMPNAQSVGNPHPDATGINKAAGIDVLLVLQYTRKNLSGPTYMALGRTLVVPGNGSQFLRGVFTLEPEADLATASAFLETPHPGITLTYEQALKAYLASDLSDPAITPSLPDGILDAYRPCTIDPIHGYSLVYEVELPHDATSDDQLSIQMCSEGGYDQELRVYENGKQTATNTPTNGSAVWTLTVPVKNGSRYILAQQADLGDPYGGYRGQPGLRLKWLSGQAFAALYDAAPTHHNASQFLRINGNDFVIDCKRAAYVGCNTWDLMDKSRDVGARPEVQARLDAMKTAGWDVGRTWGFSLGTGLVNSPVGQVVADPTKILETAPGVYNEDVFSSLDWILDQASQRGLRIILPFEDYWLSLDRYINWSSTAKSTNDFYTDWQCRQAYKDHIEHYVNRRNTYNGRLYKEDPTIFYWDLINEPRCTSCGFALQQWIEEMGVHLKAIDPNHLVTIGEEGFYSTTCERAFMNPGAGKRRTGISSSPWAAQEGQDFLANHVVPSIDLITTHIWSDNWMGYADFAGSKINEAFDYTHGNDLWKEKLDYTNAWLSAHISDANALGKPLVVEEFGKAKAAAKVYTGEFPHGIVPGSGERIQEGNSVRDLFMKAIYDQIWQNLKNGGVTQGSNFWNLYTAGIGDDDPYQITLADTSTVGIIDAHAAEIATIAGNQDAGCTTTDGTNSNAASFPGYKPGDWATPPGPPAPEMAGFTPVQFNTSTPMDSAGGFTGTKGNRAGSYEAQGNPSITIDGIMNAPPPPTPGIFGAGH</sequence>
<evidence type="ECO:0000256" key="7">
    <source>
        <dbReference type="ARBA" id="ARBA00022801"/>
    </source>
</evidence>
<dbReference type="GO" id="GO:0000272">
    <property type="term" value="P:polysaccharide catabolic process"/>
    <property type="evidence" value="ECO:0007669"/>
    <property type="project" value="InterPro"/>
</dbReference>
<gene>
    <name evidence="11" type="ORF">CVIRNUC_008361</name>
</gene>
<evidence type="ECO:0000256" key="6">
    <source>
        <dbReference type="ARBA" id="ARBA00022729"/>
    </source>
</evidence>
<organism evidence="11 12">
    <name type="scientific">Coccomyxa viridis</name>
    <dbReference type="NCBI Taxonomy" id="1274662"/>
    <lineage>
        <taxon>Eukaryota</taxon>
        <taxon>Viridiplantae</taxon>
        <taxon>Chlorophyta</taxon>
        <taxon>core chlorophytes</taxon>
        <taxon>Trebouxiophyceae</taxon>
        <taxon>Trebouxiophyceae incertae sedis</taxon>
        <taxon>Coccomyxaceae</taxon>
        <taxon>Coccomyxa</taxon>
    </lineage>
</organism>
<comment type="subcellular location">
    <subcellularLocation>
        <location evidence="2">Secreted</location>
    </subcellularLocation>
</comment>
<name>A0AAV1IFD0_9CHLO</name>
<accession>A0AAV1IFD0</accession>
<keyword evidence="12" id="KW-1185">Reference proteome</keyword>
<dbReference type="InterPro" id="IPR045053">
    <property type="entry name" value="MAN-like"/>
</dbReference>
<dbReference type="EMBL" id="CAUYUE010000012">
    <property type="protein sequence ID" value="CAK0785155.1"/>
    <property type="molecule type" value="Genomic_DNA"/>
</dbReference>
<keyword evidence="8" id="KW-0326">Glycosidase</keyword>
<reference evidence="11 12" key="1">
    <citation type="submission" date="2023-10" db="EMBL/GenBank/DDBJ databases">
        <authorList>
            <person name="Maclean D."/>
            <person name="Macfadyen A."/>
        </authorList>
    </citation>
    <scope>NUCLEOTIDE SEQUENCE [LARGE SCALE GENOMIC DNA]</scope>
</reference>
<feature type="compositionally biased region" description="Pro residues" evidence="9">
    <location>
        <begin position="470"/>
        <end position="479"/>
    </location>
</feature>
<dbReference type="Gene3D" id="3.20.20.80">
    <property type="entry name" value="Glycosidases"/>
    <property type="match status" value="2"/>
</dbReference>
<evidence type="ECO:0000259" key="10">
    <source>
        <dbReference type="Pfam" id="PF26410"/>
    </source>
</evidence>
<dbReference type="InterPro" id="IPR001547">
    <property type="entry name" value="Glyco_hydro_5"/>
</dbReference>
<evidence type="ECO:0000256" key="8">
    <source>
        <dbReference type="ARBA" id="ARBA00023295"/>
    </source>
</evidence>
<keyword evidence="6" id="KW-0732">Signal</keyword>
<dbReference type="Pfam" id="PF26410">
    <property type="entry name" value="GH5_mannosidase"/>
    <property type="match status" value="3"/>
</dbReference>
<evidence type="ECO:0000256" key="3">
    <source>
        <dbReference type="ARBA" id="ARBA00005641"/>
    </source>
</evidence>
<evidence type="ECO:0000313" key="12">
    <source>
        <dbReference type="Proteomes" id="UP001314263"/>
    </source>
</evidence>
<dbReference type="PANTHER" id="PTHR31451:SF39">
    <property type="entry name" value="MANNAN ENDO-1,4-BETA-MANNOSIDASE 1"/>
    <property type="match status" value="1"/>
</dbReference>
<evidence type="ECO:0000256" key="9">
    <source>
        <dbReference type="SAM" id="MobiDB-lite"/>
    </source>
</evidence>
<dbReference type="SUPFAM" id="SSF51445">
    <property type="entry name" value="(Trans)glycosidases"/>
    <property type="match status" value="2"/>
</dbReference>
<evidence type="ECO:0000256" key="1">
    <source>
        <dbReference type="ARBA" id="ARBA00001678"/>
    </source>
</evidence>
<keyword evidence="7" id="KW-0378">Hydrolase</keyword>
<feature type="domain" description="Glycoside hydrolase family 5" evidence="10">
    <location>
        <begin position="840"/>
        <end position="1068"/>
    </location>
</feature>
<evidence type="ECO:0000256" key="4">
    <source>
        <dbReference type="ARBA" id="ARBA00012706"/>
    </source>
</evidence>
<dbReference type="InterPro" id="IPR017853">
    <property type="entry name" value="GH"/>
</dbReference>
<comment type="caution">
    <text evidence="11">The sequence shown here is derived from an EMBL/GenBank/DDBJ whole genome shotgun (WGS) entry which is preliminary data.</text>
</comment>